<name>A0A1B6LNB1_9HEMI</name>
<evidence type="ECO:0000313" key="1">
    <source>
        <dbReference type="EMBL" id="JAT25059.1"/>
    </source>
</evidence>
<dbReference type="AlphaFoldDB" id="A0A1B6LNB1"/>
<proteinExistence type="predicted"/>
<organism evidence="1">
    <name type="scientific">Graphocephala atropunctata</name>
    <dbReference type="NCBI Taxonomy" id="36148"/>
    <lineage>
        <taxon>Eukaryota</taxon>
        <taxon>Metazoa</taxon>
        <taxon>Ecdysozoa</taxon>
        <taxon>Arthropoda</taxon>
        <taxon>Hexapoda</taxon>
        <taxon>Insecta</taxon>
        <taxon>Pterygota</taxon>
        <taxon>Neoptera</taxon>
        <taxon>Paraneoptera</taxon>
        <taxon>Hemiptera</taxon>
        <taxon>Auchenorrhyncha</taxon>
        <taxon>Membracoidea</taxon>
        <taxon>Cicadellidae</taxon>
        <taxon>Cicadellinae</taxon>
        <taxon>Cicadellini</taxon>
        <taxon>Graphocephala</taxon>
    </lineage>
</organism>
<accession>A0A1B6LNB1</accession>
<gene>
    <name evidence="1" type="ORF">g.4860</name>
</gene>
<protein>
    <submittedName>
        <fullName evidence="1">Uncharacterized protein</fullName>
    </submittedName>
</protein>
<reference evidence="1" key="1">
    <citation type="submission" date="2015-11" db="EMBL/GenBank/DDBJ databases">
        <title>De novo transcriptome assembly of four potential Pierce s Disease insect vectors from Arizona vineyards.</title>
        <authorList>
            <person name="Tassone E.E."/>
        </authorList>
    </citation>
    <scope>NUCLEOTIDE SEQUENCE</scope>
</reference>
<feature type="non-terminal residue" evidence="1">
    <location>
        <position position="1"/>
    </location>
</feature>
<dbReference type="EMBL" id="GEBQ01014918">
    <property type="protein sequence ID" value="JAT25059.1"/>
    <property type="molecule type" value="Transcribed_RNA"/>
</dbReference>
<sequence>ILPVNGLMDHLSESHSRRCREQSPYIAMSLPGFDDGAEWSGAVAVGLFEGFFWVTYSNNVYKKQLEFNFKSIPIGSPKEDSYVRIRFKADEFGYTYTLKASVLSDYSDVINEHECGLKGYDHKRICDWSETDPVEDQFSMKVPQNVLKHFIENGDLKFQLKFFQKQFD</sequence>